<dbReference type="Gene3D" id="2.130.10.10">
    <property type="entry name" value="YVTN repeat-like/Quinoprotein amine dehydrogenase"/>
    <property type="match status" value="1"/>
</dbReference>
<evidence type="ECO:0000313" key="1">
    <source>
        <dbReference type="EMBL" id="QSQ22492.1"/>
    </source>
</evidence>
<dbReference type="SUPFAM" id="SSF101898">
    <property type="entry name" value="NHL repeat"/>
    <property type="match status" value="1"/>
</dbReference>
<dbReference type="InterPro" id="IPR015943">
    <property type="entry name" value="WD40/YVTN_repeat-like_dom_sf"/>
</dbReference>
<dbReference type="PANTHER" id="PTHR35580">
    <property type="entry name" value="CELL SURFACE GLYCOPROTEIN (S-LAYER PROTEIN)-LIKE PROTEIN"/>
    <property type="match status" value="1"/>
</dbReference>
<accession>A0ABX7NYD4</accession>
<dbReference type="PANTHER" id="PTHR35580:SF1">
    <property type="entry name" value="PHYTASE-LIKE DOMAIN-CONTAINING PROTEIN"/>
    <property type="match status" value="1"/>
</dbReference>
<dbReference type="Proteomes" id="UP000662747">
    <property type="component" value="Chromosome"/>
</dbReference>
<dbReference type="RefSeq" id="WP_206724068.1">
    <property type="nucleotide sequence ID" value="NZ_CP071090.1"/>
</dbReference>
<evidence type="ECO:0000313" key="2">
    <source>
        <dbReference type="Proteomes" id="UP000662747"/>
    </source>
</evidence>
<dbReference type="EMBL" id="CP071090">
    <property type="protein sequence ID" value="QSQ22492.1"/>
    <property type="molecule type" value="Genomic_DNA"/>
</dbReference>
<sequence length="465" mass="48337">MRAKAWALAVVLSGCGGPEQEEGVPPHEEELGTLQQAEVTGGPVSWVRFARGEGLQLGSAVTQDRDGNVLTTVLFSGSTNLGSGPLGSQDAEVPGVVLAKYSPDGQLLWTRVFQGRKGGLLSVDAVGTDRERNVVLAGWSETGAALRSDEGAAPVKVEGAFLVKLDPAGRTVWTKTLEGRGAFLANGVVTDRAGNVFVSGSLYDGSLDFGGQVLHADGLRAFLAKYGPDGTLRWLHAEGESTQGGGVALDEQGEAYFCDTAPDEAAEDPSTGMRPELRRLGAETGAVVWTRSLEDGDCSGIAVHGNRVVMTGSFLGAFTLGGKTYRASDTEGVLDADAFLVAYTLAGEERWARHFARASTGVAMDLEDGVLVTGHYVGGDRVGSKVLPGTAGSFDNVFVAKLDRIDGALRWVKGFPSTAALALDVAVTREGEGVIVGAFGGPTDFGGGKVTPEGGYDAFILRLGK</sequence>
<reference evidence="1 2" key="1">
    <citation type="submission" date="2021-02" db="EMBL/GenBank/DDBJ databases">
        <title>De Novo genome assembly of isolated myxobacteria.</title>
        <authorList>
            <person name="Stevens D.C."/>
        </authorList>
    </citation>
    <scope>NUCLEOTIDE SEQUENCE [LARGE SCALE GENOMIC DNA]</scope>
    <source>
        <strain evidence="2">SCPEA02</strain>
    </source>
</reference>
<organism evidence="1 2">
    <name type="scientific">Pyxidicoccus parkwayensis</name>
    <dbReference type="NCBI Taxonomy" id="2813578"/>
    <lineage>
        <taxon>Bacteria</taxon>
        <taxon>Pseudomonadati</taxon>
        <taxon>Myxococcota</taxon>
        <taxon>Myxococcia</taxon>
        <taxon>Myxococcales</taxon>
        <taxon>Cystobacterineae</taxon>
        <taxon>Myxococcaceae</taxon>
        <taxon>Pyxidicoccus</taxon>
    </lineage>
</organism>
<evidence type="ECO:0008006" key="3">
    <source>
        <dbReference type="Google" id="ProtNLM"/>
    </source>
</evidence>
<name>A0ABX7NYD4_9BACT</name>
<dbReference type="InterPro" id="IPR052918">
    <property type="entry name" value="Motility_Chemotaxis_Reg"/>
</dbReference>
<protein>
    <recommendedName>
        <fullName evidence="3">Beta-propeller repeat protein</fullName>
    </recommendedName>
</protein>
<dbReference type="PROSITE" id="PS51257">
    <property type="entry name" value="PROKAR_LIPOPROTEIN"/>
    <property type="match status" value="1"/>
</dbReference>
<gene>
    <name evidence="1" type="ORF">JY651_46515</name>
</gene>
<proteinExistence type="predicted"/>
<keyword evidence="2" id="KW-1185">Reference proteome</keyword>